<evidence type="ECO:0000256" key="8">
    <source>
        <dbReference type="SAM" id="Phobius"/>
    </source>
</evidence>
<keyword evidence="4 8" id="KW-0812">Transmembrane</keyword>
<dbReference type="GO" id="GO:0051753">
    <property type="term" value="F:mannan synthase activity"/>
    <property type="evidence" value="ECO:0007669"/>
    <property type="project" value="TreeGrafter"/>
</dbReference>
<gene>
    <name evidence="9" type="ORF">Taro_038708</name>
</gene>
<dbReference type="Proteomes" id="UP000652761">
    <property type="component" value="Unassembled WGS sequence"/>
</dbReference>
<keyword evidence="5 8" id="KW-1133">Transmembrane helix</keyword>
<evidence type="ECO:0000256" key="2">
    <source>
        <dbReference type="ARBA" id="ARBA00022676"/>
    </source>
</evidence>
<evidence type="ECO:0000256" key="3">
    <source>
        <dbReference type="ARBA" id="ARBA00022679"/>
    </source>
</evidence>
<keyword evidence="2" id="KW-0328">Glycosyltransferase</keyword>
<dbReference type="AlphaFoldDB" id="A0A843WN00"/>
<comment type="subcellular location">
    <subcellularLocation>
        <location evidence="1">Golgi apparatus membrane</location>
    </subcellularLocation>
</comment>
<evidence type="ECO:0000256" key="1">
    <source>
        <dbReference type="ARBA" id="ARBA00004394"/>
    </source>
</evidence>
<reference evidence="9" key="1">
    <citation type="submission" date="2017-07" db="EMBL/GenBank/DDBJ databases">
        <title>Taro Niue Genome Assembly and Annotation.</title>
        <authorList>
            <person name="Atibalentja N."/>
            <person name="Keating K."/>
            <person name="Fields C.J."/>
        </authorList>
    </citation>
    <scope>NUCLEOTIDE SEQUENCE</scope>
    <source>
        <strain evidence="9">Niue_2</strain>
        <tissue evidence="9">Leaf</tissue>
    </source>
</reference>
<dbReference type="PANTHER" id="PTHR32044:SF21">
    <property type="entry name" value="GLUCOMANNAN 4-BETA-MANNOSYLTRANSFERASE 3-RELATED"/>
    <property type="match status" value="1"/>
</dbReference>
<feature type="transmembrane region" description="Helical" evidence="8">
    <location>
        <begin position="142"/>
        <end position="162"/>
    </location>
</feature>
<dbReference type="OrthoDB" id="72851at2759"/>
<dbReference type="EMBL" id="NMUH01003496">
    <property type="protein sequence ID" value="MQM05885.1"/>
    <property type="molecule type" value="Genomic_DNA"/>
</dbReference>
<feature type="transmembrane region" description="Helical" evidence="8">
    <location>
        <begin position="168"/>
        <end position="188"/>
    </location>
</feature>
<evidence type="ECO:0000256" key="4">
    <source>
        <dbReference type="ARBA" id="ARBA00022692"/>
    </source>
</evidence>
<evidence type="ECO:0000313" key="10">
    <source>
        <dbReference type="Proteomes" id="UP000652761"/>
    </source>
</evidence>
<comment type="caution">
    <text evidence="9">The sequence shown here is derived from an EMBL/GenBank/DDBJ whole genome shotgun (WGS) entry which is preliminary data.</text>
</comment>
<keyword evidence="7 8" id="KW-0472">Membrane</keyword>
<proteinExistence type="predicted"/>
<feature type="transmembrane region" description="Helical" evidence="8">
    <location>
        <begin position="21"/>
        <end position="40"/>
    </location>
</feature>
<keyword evidence="6" id="KW-0333">Golgi apparatus</keyword>
<evidence type="ECO:0000256" key="6">
    <source>
        <dbReference type="ARBA" id="ARBA00023034"/>
    </source>
</evidence>
<keyword evidence="10" id="KW-1185">Reference proteome</keyword>
<keyword evidence="3" id="KW-0808">Transferase</keyword>
<evidence type="ECO:0000313" key="9">
    <source>
        <dbReference type="EMBL" id="MQM05885.1"/>
    </source>
</evidence>
<protein>
    <submittedName>
        <fullName evidence="9">Uncharacterized protein</fullName>
    </submittedName>
</protein>
<name>A0A843WN00_COLES</name>
<accession>A0A843WN00</accession>
<evidence type="ECO:0000256" key="7">
    <source>
        <dbReference type="ARBA" id="ARBA00023136"/>
    </source>
</evidence>
<dbReference type="PANTHER" id="PTHR32044">
    <property type="entry name" value="GLUCOMANNAN 4-BETA-MANNOSYLTRANSFERASE 9"/>
    <property type="match status" value="1"/>
</dbReference>
<feature type="non-terminal residue" evidence="9">
    <location>
        <position position="194"/>
    </location>
</feature>
<evidence type="ECO:0000256" key="5">
    <source>
        <dbReference type="ARBA" id="ARBA00022989"/>
    </source>
</evidence>
<organism evidence="9 10">
    <name type="scientific">Colocasia esculenta</name>
    <name type="common">Wild taro</name>
    <name type="synonym">Arum esculentum</name>
    <dbReference type="NCBI Taxonomy" id="4460"/>
    <lineage>
        <taxon>Eukaryota</taxon>
        <taxon>Viridiplantae</taxon>
        <taxon>Streptophyta</taxon>
        <taxon>Embryophyta</taxon>
        <taxon>Tracheophyta</taxon>
        <taxon>Spermatophyta</taxon>
        <taxon>Magnoliopsida</taxon>
        <taxon>Liliopsida</taxon>
        <taxon>Araceae</taxon>
        <taxon>Aroideae</taxon>
        <taxon>Colocasieae</taxon>
        <taxon>Colocasia</taxon>
    </lineage>
</organism>
<sequence>QEVSPWKKLYVIYNFFFIRKVVAHVLTFTFYCVVVPISVLVPEVEVPIWGIFYIPTTISLLNAMRNPRFGFVLVILQVVTSTPFPQPFNVMAMHRMRATIIGLLEIGGVNEWVVTEKLGNTLKEKTEVESPKGLLERIKDRVYLSELGCGVFLLFCASYNLAYGSNHYYVYIYLQAIAFFLMGFGFVGTHVSQS</sequence>
<dbReference type="GO" id="GO:0000139">
    <property type="term" value="C:Golgi membrane"/>
    <property type="evidence" value="ECO:0007669"/>
    <property type="project" value="UniProtKB-SubCell"/>
</dbReference>